<protein>
    <submittedName>
        <fullName evidence="1">Uncharacterized protein</fullName>
    </submittedName>
</protein>
<organism evidence="1 2">
    <name type="scientific">Armillaria gallica</name>
    <name type="common">Bulbous honey fungus</name>
    <name type="synonym">Armillaria bulbosa</name>
    <dbReference type="NCBI Taxonomy" id="47427"/>
    <lineage>
        <taxon>Eukaryota</taxon>
        <taxon>Fungi</taxon>
        <taxon>Dikarya</taxon>
        <taxon>Basidiomycota</taxon>
        <taxon>Agaricomycotina</taxon>
        <taxon>Agaricomycetes</taxon>
        <taxon>Agaricomycetidae</taxon>
        <taxon>Agaricales</taxon>
        <taxon>Marasmiineae</taxon>
        <taxon>Physalacriaceae</taxon>
        <taxon>Armillaria</taxon>
    </lineage>
</organism>
<dbReference type="STRING" id="47427.A0A2H3D398"/>
<dbReference type="InParanoid" id="A0A2H3D398"/>
<sequence length="92" mass="10657">LVDLDSRISEAQDILYQFITECSQAAANLRNAKSLLHPIRRLPDELLRRLFTTCTPSPEDCVDALDEDAEPWTLSQTCQRWRRIALDTSRPW</sequence>
<evidence type="ECO:0000313" key="1">
    <source>
        <dbReference type="EMBL" id="PBK85882.1"/>
    </source>
</evidence>
<dbReference type="Proteomes" id="UP000217790">
    <property type="component" value="Unassembled WGS sequence"/>
</dbReference>
<feature type="non-terminal residue" evidence="1">
    <location>
        <position position="1"/>
    </location>
</feature>
<accession>A0A2H3D398</accession>
<keyword evidence="2" id="KW-1185">Reference proteome</keyword>
<reference evidence="2" key="1">
    <citation type="journal article" date="2017" name="Nat. Ecol. Evol.">
        <title>Genome expansion and lineage-specific genetic innovations in the forest pathogenic fungi Armillaria.</title>
        <authorList>
            <person name="Sipos G."/>
            <person name="Prasanna A.N."/>
            <person name="Walter M.C."/>
            <person name="O'Connor E."/>
            <person name="Balint B."/>
            <person name="Krizsan K."/>
            <person name="Kiss B."/>
            <person name="Hess J."/>
            <person name="Varga T."/>
            <person name="Slot J."/>
            <person name="Riley R."/>
            <person name="Boka B."/>
            <person name="Rigling D."/>
            <person name="Barry K."/>
            <person name="Lee J."/>
            <person name="Mihaltcheva S."/>
            <person name="LaButti K."/>
            <person name="Lipzen A."/>
            <person name="Waldron R."/>
            <person name="Moloney N.M."/>
            <person name="Sperisen C."/>
            <person name="Kredics L."/>
            <person name="Vagvoelgyi C."/>
            <person name="Patrignani A."/>
            <person name="Fitzpatrick D."/>
            <person name="Nagy I."/>
            <person name="Doyle S."/>
            <person name="Anderson J.B."/>
            <person name="Grigoriev I.V."/>
            <person name="Gueldener U."/>
            <person name="Muensterkoetter M."/>
            <person name="Nagy L.G."/>
        </authorList>
    </citation>
    <scope>NUCLEOTIDE SEQUENCE [LARGE SCALE GENOMIC DNA]</scope>
    <source>
        <strain evidence="2">Ar21-2</strain>
    </source>
</reference>
<dbReference type="OrthoDB" id="3365698at2759"/>
<feature type="non-terminal residue" evidence="1">
    <location>
        <position position="92"/>
    </location>
</feature>
<dbReference type="EMBL" id="KZ293688">
    <property type="protein sequence ID" value="PBK85882.1"/>
    <property type="molecule type" value="Genomic_DNA"/>
</dbReference>
<proteinExistence type="predicted"/>
<name>A0A2H3D398_ARMGA</name>
<evidence type="ECO:0000313" key="2">
    <source>
        <dbReference type="Proteomes" id="UP000217790"/>
    </source>
</evidence>
<gene>
    <name evidence="1" type="ORF">ARMGADRAFT_902575</name>
</gene>
<dbReference type="AlphaFoldDB" id="A0A2H3D398"/>